<evidence type="ECO:0000256" key="1">
    <source>
        <dbReference type="ARBA" id="ARBA00023117"/>
    </source>
</evidence>
<dbReference type="PROSITE" id="PS50014">
    <property type="entry name" value="BROMODOMAIN_2"/>
    <property type="match status" value="1"/>
</dbReference>
<sequence length="236" mass="27083">MNQVDMADQITAACSQPLFPNQDQAMAGQESFPLQPYSNIMLHNPNGNSFEEDMNYEVQQAYRIFNGFLLDKHKGITSPFLQPIGQQEAQHGIGGVRGWSQAQLRQLMCLRRMEEKFINQEYETITEFVADFRLMLENCYRYHGVDHWISKQAQKLEIMLEQKLTLLSRTLREKTTLAVTSKGHFGAEEERSSGGTSTRRRLAPRSLATIIVGGHESVMVQALRMEEQQKAKEEKR</sequence>
<organism evidence="4 5">
    <name type="scientific">Dissostichus eleginoides</name>
    <name type="common">Patagonian toothfish</name>
    <name type="synonym">Dissostichus amissus</name>
    <dbReference type="NCBI Taxonomy" id="100907"/>
    <lineage>
        <taxon>Eukaryota</taxon>
        <taxon>Metazoa</taxon>
        <taxon>Chordata</taxon>
        <taxon>Craniata</taxon>
        <taxon>Vertebrata</taxon>
        <taxon>Euteleostomi</taxon>
        <taxon>Actinopterygii</taxon>
        <taxon>Neopterygii</taxon>
        <taxon>Teleostei</taxon>
        <taxon>Neoteleostei</taxon>
        <taxon>Acanthomorphata</taxon>
        <taxon>Eupercaria</taxon>
        <taxon>Perciformes</taxon>
        <taxon>Notothenioidei</taxon>
        <taxon>Nototheniidae</taxon>
        <taxon>Dissostichus</taxon>
    </lineage>
</organism>
<keyword evidence="1 2" id="KW-0103">Bromodomain</keyword>
<feature type="domain" description="Bromo" evidence="3">
    <location>
        <begin position="72"/>
        <end position="150"/>
    </location>
</feature>
<gene>
    <name evidence="4" type="ORF">KUDE01_022400</name>
</gene>
<dbReference type="PANTHER" id="PTHR31095">
    <property type="entry name" value="RIKEN CDNA 9930021J03 GENE"/>
    <property type="match status" value="1"/>
</dbReference>
<dbReference type="InterPro" id="IPR001487">
    <property type="entry name" value="Bromodomain"/>
</dbReference>
<dbReference type="SMART" id="SM00297">
    <property type="entry name" value="BROMO"/>
    <property type="match status" value="1"/>
</dbReference>
<dbReference type="AlphaFoldDB" id="A0AAD9BLN1"/>
<evidence type="ECO:0000313" key="4">
    <source>
        <dbReference type="EMBL" id="KAK1884078.1"/>
    </source>
</evidence>
<accession>A0AAD9BLN1</accession>
<dbReference type="Proteomes" id="UP001228049">
    <property type="component" value="Unassembled WGS sequence"/>
</dbReference>
<protein>
    <recommendedName>
        <fullName evidence="3">Bromo domain-containing protein</fullName>
    </recommendedName>
</protein>
<keyword evidence="5" id="KW-1185">Reference proteome</keyword>
<reference evidence="4" key="1">
    <citation type="submission" date="2023-04" db="EMBL/GenBank/DDBJ databases">
        <title>Chromosome-level genome of Chaenocephalus aceratus.</title>
        <authorList>
            <person name="Park H."/>
        </authorList>
    </citation>
    <scope>NUCLEOTIDE SEQUENCE</scope>
    <source>
        <strain evidence="4">DE</strain>
        <tissue evidence="4">Muscle</tissue>
    </source>
</reference>
<dbReference type="PRINTS" id="PR00503">
    <property type="entry name" value="BROMODOMAIN"/>
</dbReference>
<dbReference type="InterPro" id="IPR040214">
    <property type="entry name" value="BRD10"/>
</dbReference>
<dbReference type="SUPFAM" id="SSF47370">
    <property type="entry name" value="Bromodomain"/>
    <property type="match status" value="1"/>
</dbReference>
<dbReference type="PANTHER" id="PTHR31095:SF3">
    <property type="entry name" value="RIKEN CDNA 9930021J03 GENE"/>
    <property type="match status" value="1"/>
</dbReference>
<dbReference type="Pfam" id="PF00439">
    <property type="entry name" value="Bromodomain"/>
    <property type="match status" value="1"/>
</dbReference>
<dbReference type="InterPro" id="IPR036427">
    <property type="entry name" value="Bromodomain-like_sf"/>
</dbReference>
<name>A0AAD9BLN1_DISEL</name>
<evidence type="ECO:0000313" key="5">
    <source>
        <dbReference type="Proteomes" id="UP001228049"/>
    </source>
</evidence>
<proteinExistence type="predicted"/>
<dbReference type="CDD" id="cd04369">
    <property type="entry name" value="Bromodomain"/>
    <property type="match status" value="1"/>
</dbReference>
<comment type="caution">
    <text evidence="4">The sequence shown here is derived from an EMBL/GenBank/DDBJ whole genome shotgun (WGS) entry which is preliminary data.</text>
</comment>
<evidence type="ECO:0000256" key="2">
    <source>
        <dbReference type="PROSITE-ProRule" id="PRU00035"/>
    </source>
</evidence>
<dbReference type="EMBL" id="JASDAP010000022">
    <property type="protein sequence ID" value="KAK1884078.1"/>
    <property type="molecule type" value="Genomic_DNA"/>
</dbReference>
<dbReference type="Gene3D" id="1.20.920.10">
    <property type="entry name" value="Bromodomain-like"/>
    <property type="match status" value="1"/>
</dbReference>
<evidence type="ECO:0000259" key="3">
    <source>
        <dbReference type="PROSITE" id="PS50014"/>
    </source>
</evidence>